<name>A0A5E5B9A1_9BURK</name>
<evidence type="ECO:0008006" key="3">
    <source>
        <dbReference type="Google" id="ProtNLM"/>
    </source>
</evidence>
<dbReference type="Proteomes" id="UP000335538">
    <property type="component" value="Unassembled WGS sequence"/>
</dbReference>
<evidence type="ECO:0000313" key="1">
    <source>
        <dbReference type="EMBL" id="VVE82821.1"/>
    </source>
</evidence>
<proteinExistence type="predicted"/>
<organism evidence="1 2">
    <name type="scientific">Pandoraea sputorum</name>
    <dbReference type="NCBI Taxonomy" id="93222"/>
    <lineage>
        <taxon>Bacteria</taxon>
        <taxon>Pseudomonadati</taxon>
        <taxon>Pseudomonadota</taxon>
        <taxon>Betaproteobacteria</taxon>
        <taxon>Burkholderiales</taxon>
        <taxon>Burkholderiaceae</taxon>
        <taxon>Pandoraea</taxon>
    </lineage>
</organism>
<dbReference type="AlphaFoldDB" id="A0A5E5B9A1"/>
<evidence type="ECO:0000313" key="2">
    <source>
        <dbReference type="Proteomes" id="UP000335538"/>
    </source>
</evidence>
<protein>
    <recommendedName>
        <fullName evidence="3">Tail fiber protein</fullName>
    </recommendedName>
</protein>
<gene>
    <name evidence="1" type="ORF">PSP31121_03984</name>
</gene>
<sequence length="486" mass="49052">MKATDIPASKFPLAFAASGSKQTIPEASQIGIVDGRASLTDGFPPLTRTPIAAGGVPPFGTDMNGILYMISAWTRWFNAGGQVKFDSSFSADTNVNGYPAGAVVARSDGAGFWLNLTDDNTTNPDAAGSANWAPLEAYGIASVTGLTTGAVTLTPAQYGLPILILAGTLTGNVQVIFPATKNQWLVINNTTGNFSVTAKTGSGSGVIVGQGLGANVYGDGTNIVAPALQTPSATLASQPVQFGQVAGVVGSMRNGKASLAAASASITFTFDEVVVETALGGLRYCLANFSQTVSTSTTGIGGVVGAALTASGYAAVYAAYNPSTGQQGAFIVNANSLVPNIAAAPPAGWVATALVSVWPLNASTQFAAGAQRDRRVMVSTPGGFSTNTPQSSFTSIALTGVPANAVKAQGNLSALSTSANATIIFTVATDALGTGQKSNVCTTVTASNGNSAPVEIDIITPQTLYYRMPTPVGTPTASLVASSYEF</sequence>
<dbReference type="EMBL" id="CABPSR010000011">
    <property type="protein sequence ID" value="VVE82821.1"/>
    <property type="molecule type" value="Genomic_DNA"/>
</dbReference>
<dbReference type="RefSeq" id="WP_150810464.1">
    <property type="nucleotide sequence ID" value="NZ_CABPSR010000011.1"/>
</dbReference>
<accession>A0A5E5B9A1</accession>
<reference evidence="1 2" key="1">
    <citation type="submission" date="2019-08" db="EMBL/GenBank/DDBJ databases">
        <authorList>
            <person name="Peeters C."/>
        </authorList>
    </citation>
    <scope>NUCLEOTIDE SEQUENCE [LARGE SCALE GENOMIC DNA]</scope>
    <source>
        <strain evidence="1 2">LMG 31121</strain>
    </source>
</reference>